<feature type="region of interest" description="Disordered" evidence="1">
    <location>
        <begin position="1"/>
        <end position="23"/>
    </location>
</feature>
<accession>A0A448XJQ2</accession>
<dbReference type="PROSITE" id="PS50835">
    <property type="entry name" value="IG_LIKE"/>
    <property type="match status" value="1"/>
</dbReference>
<comment type="caution">
    <text evidence="3">The sequence shown here is derived from an EMBL/GenBank/DDBJ whole genome shotgun (WGS) entry which is preliminary data.</text>
</comment>
<feature type="domain" description="Ig-like" evidence="2">
    <location>
        <begin position="5"/>
        <end position="73"/>
    </location>
</feature>
<evidence type="ECO:0000256" key="1">
    <source>
        <dbReference type="SAM" id="MobiDB-lite"/>
    </source>
</evidence>
<protein>
    <recommendedName>
        <fullName evidence="2">Ig-like domain-containing protein</fullName>
    </recommendedName>
</protein>
<evidence type="ECO:0000313" key="3">
    <source>
        <dbReference type="EMBL" id="VEL38304.1"/>
    </source>
</evidence>
<proteinExistence type="predicted"/>
<reference evidence="3" key="1">
    <citation type="submission" date="2018-11" db="EMBL/GenBank/DDBJ databases">
        <authorList>
            <consortium name="Pathogen Informatics"/>
        </authorList>
    </citation>
    <scope>NUCLEOTIDE SEQUENCE</scope>
</reference>
<dbReference type="Gene3D" id="2.60.40.10">
    <property type="entry name" value="Immunoglobulins"/>
    <property type="match status" value="1"/>
</dbReference>
<keyword evidence="4" id="KW-1185">Reference proteome</keyword>
<gene>
    <name evidence="3" type="ORF">PXEA_LOCUS31744</name>
</gene>
<dbReference type="InterPro" id="IPR013783">
    <property type="entry name" value="Ig-like_fold"/>
</dbReference>
<sequence length="73" mass="8019">MEASPSPILLDEEATVNDGEDNRDKVMVSEGDRVGLRCEARAPNSLGRPVVTWSKKNGKDESLLARVGFRGYQ</sequence>
<evidence type="ECO:0000313" key="4">
    <source>
        <dbReference type="Proteomes" id="UP000784294"/>
    </source>
</evidence>
<dbReference type="EMBL" id="CAAALY010257508">
    <property type="protein sequence ID" value="VEL38304.1"/>
    <property type="molecule type" value="Genomic_DNA"/>
</dbReference>
<feature type="compositionally biased region" description="Acidic residues" evidence="1">
    <location>
        <begin position="10"/>
        <end position="19"/>
    </location>
</feature>
<evidence type="ECO:0000259" key="2">
    <source>
        <dbReference type="PROSITE" id="PS50835"/>
    </source>
</evidence>
<dbReference type="Proteomes" id="UP000784294">
    <property type="component" value="Unassembled WGS sequence"/>
</dbReference>
<name>A0A448XJQ2_9PLAT</name>
<dbReference type="InterPro" id="IPR007110">
    <property type="entry name" value="Ig-like_dom"/>
</dbReference>
<organism evidence="3 4">
    <name type="scientific">Protopolystoma xenopodis</name>
    <dbReference type="NCBI Taxonomy" id="117903"/>
    <lineage>
        <taxon>Eukaryota</taxon>
        <taxon>Metazoa</taxon>
        <taxon>Spiralia</taxon>
        <taxon>Lophotrochozoa</taxon>
        <taxon>Platyhelminthes</taxon>
        <taxon>Monogenea</taxon>
        <taxon>Polyopisthocotylea</taxon>
        <taxon>Polystomatidea</taxon>
        <taxon>Polystomatidae</taxon>
        <taxon>Protopolystoma</taxon>
    </lineage>
</organism>
<dbReference type="AlphaFoldDB" id="A0A448XJQ2"/>